<proteinExistence type="predicted"/>
<dbReference type="InterPro" id="IPR038454">
    <property type="entry name" value="DnaA_N_sf"/>
</dbReference>
<comment type="caution">
    <text evidence="1">The sequence shown here is derived from an EMBL/GenBank/DDBJ whole genome shotgun (WGS) entry which is preliminary data.</text>
</comment>
<dbReference type="Proteomes" id="UP001519064">
    <property type="component" value="Unassembled WGS sequence"/>
</dbReference>
<protein>
    <submittedName>
        <fullName evidence="1">Chromosomal replication initiator protein DnaA</fullName>
    </submittedName>
</protein>
<dbReference type="EMBL" id="JADKMA010000190">
    <property type="protein sequence ID" value="MBO8195424.1"/>
    <property type="molecule type" value="Genomic_DNA"/>
</dbReference>
<organism evidence="1 2">
    <name type="scientific">Streptomyces oryzae</name>
    <dbReference type="NCBI Taxonomy" id="1434886"/>
    <lineage>
        <taxon>Bacteria</taxon>
        <taxon>Bacillati</taxon>
        <taxon>Actinomycetota</taxon>
        <taxon>Actinomycetes</taxon>
        <taxon>Kitasatosporales</taxon>
        <taxon>Streptomycetaceae</taxon>
        <taxon>Streptomyces</taxon>
    </lineage>
</organism>
<sequence length="96" mass="10296">MADLPADLAAVWPRVLDQLLREGQGVEAKDQRWLRDCQPLVLVSGTALLGVPNEYAKGVLEGRLSPLITEALSRECQQPIRLAITVTGPAPEAAAP</sequence>
<gene>
    <name evidence="1" type="ORF">ITI46_27805</name>
</gene>
<name>A0ABS3XJ67_9ACTN</name>
<evidence type="ECO:0000313" key="1">
    <source>
        <dbReference type="EMBL" id="MBO8195424.1"/>
    </source>
</evidence>
<feature type="non-terminal residue" evidence="1">
    <location>
        <position position="96"/>
    </location>
</feature>
<reference evidence="1 2" key="1">
    <citation type="submission" date="2020-11" db="EMBL/GenBank/DDBJ databases">
        <title>Streptomyces spirodelae sp. nov., isolated from duckweed.</title>
        <authorList>
            <person name="Saimee Y."/>
            <person name="Duangmal K."/>
        </authorList>
    </citation>
    <scope>NUCLEOTIDE SEQUENCE [LARGE SCALE GENOMIC DNA]</scope>
    <source>
        <strain evidence="1 2">S16-07</strain>
    </source>
</reference>
<accession>A0ABS3XJ67</accession>
<keyword evidence="2" id="KW-1185">Reference proteome</keyword>
<dbReference type="Gene3D" id="3.30.300.180">
    <property type="match status" value="1"/>
</dbReference>
<evidence type="ECO:0000313" key="2">
    <source>
        <dbReference type="Proteomes" id="UP001519064"/>
    </source>
</evidence>